<proteinExistence type="predicted"/>
<name>A0ABX1E2F2_9PROT</name>
<dbReference type="EMBL" id="JAAVNE010000013">
    <property type="protein sequence ID" value="NKC31271.1"/>
    <property type="molecule type" value="Genomic_DNA"/>
</dbReference>
<dbReference type="RefSeq" id="WP_209318475.1">
    <property type="nucleotide sequence ID" value="NZ_JAAVNE010000013.1"/>
</dbReference>
<evidence type="ECO:0000313" key="2">
    <source>
        <dbReference type="Proteomes" id="UP000787635"/>
    </source>
</evidence>
<sequence length="257" mass="24794">VAGGARLRRGVAAQAAVPLAGGWRLRLADGTAETGAALVLATGKHELRGLARPAAGGALGVKLALEGVALGDAMALLACRGGYAGLQPRAGGGANLCLALQPGTPGLASLARDPVALLAHVAAGSALGRELLAGARPAWARPLAVAGVPYGFIHRGAGAAGLFRVGDQAAVVPSLCGDGIAMALASGLAAASAIAAGQGAGAHHAGWARRIGPGMRLAGLAGALMQRAPGVLVAGVGSWPGLAGWAAQRTRMGLEGG</sequence>
<evidence type="ECO:0000313" key="1">
    <source>
        <dbReference type="EMBL" id="NKC31271.1"/>
    </source>
</evidence>
<dbReference type="SUPFAM" id="SSF51905">
    <property type="entry name" value="FAD/NAD(P)-binding domain"/>
    <property type="match status" value="1"/>
</dbReference>
<protein>
    <submittedName>
        <fullName evidence="1">Electron transfer flavoprotein</fullName>
    </submittedName>
</protein>
<dbReference type="InterPro" id="IPR036188">
    <property type="entry name" value="FAD/NAD-bd_sf"/>
</dbReference>
<accession>A0ABX1E2F2</accession>
<dbReference type="Proteomes" id="UP000787635">
    <property type="component" value="Unassembled WGS sequence"/>
</dbReference>
<dbReference type="Gene3D" id="3.30.9.100">
    <property type="match status" value="1"/>
</dbReference>
<gene>
    <name evidence="1" type="ORF">HEQ75_10405</name>
</gene>
<keyword evidence="2" id="KW-1185">Reference proteome</keyword>
<reference evidence="1 2" key="1">
    <citation type="submission" date="2020-03" db="EMBL/GenBank/DDBJ databases">
        <title>Roseomonas selenitidurans sp. nov. isolated from urban soil.</title>
        <authorList>
            <person name="Liu H."/>
        </authorList>
    </citation>
    <scope>NUCLEOTIDE SEQUENCE [LARGE SCALE GENOMIC DNA]</scope>
    <source>
        <strain evidence="1 2">BU-1</strain>
    </source>
</reference>
<comment type="caution">
    <text evidence="1">The sequence shown here is derived from an EMBL/GenBank/DDBJ whole genome shotgun (WGS) entry which is preliminary data.</text>
</comment>
<dbReference type="Gene3D" id="3.50.50.60">
    <property type="entry name" value="FAD/NAD(P)-binding domain"/>
    <property type="match status" value="1"/>
</dbReference>
<feature type="non-terminal residue" evidence="1">
    <location>
        <position position="1"/>
    </location>
</feature>
<organism evidence="1 2">
    <name type="scientific">Falsiroseomonas selenitidurans</name>
    <dbReference type="NCBI Taxonomy" id="2716335"/>
    <lineage>
        <taxon>Bacteria</taxon>
        <taxon>Pseudomonadati</taxon>
        <taxon>Pseudomonadota</taxon>
        <taxon>Alphaproteobacteria</taxon>
        <taxon>Acetobacterales</taxon>
        <taxon>Roseomonadaceae</taxon>
        <taxon>Falsiroseomonas</taxon>
    </lineage>
</organism>